<dbReference type="Proteomes" id="UP001548590">
    <property type="component" value="Unassembled WGS sequence"/>
</dbReference>
<evidence type="ECO:0000256" key="1">
    <source>
        <dbReference type="ARBA" id="ARBA00022741"/>
    </source>
</evidence>
<dbReference type="PANTHER" id="PTHR32120:SF11">
    <property type="entry name" value="SMALL RIBOSOMAL SUBUNIT BIOGENESIS GTPASE RSGA 1, MITOCHONDRIAL-RELATED"/>
    <property type="match status" value="1"/>
</dbReference>
<evidence type="ECO:0000259" key="4">
    <source>
        <dbReference type="PROSITE" id="PS50936"/>
    </source>
</evidence>
<gene>
    <name evidence="3 6" type="primary">rsgA</name>
    <name evidence="6" type="ORF">ABVT11_08450</name>
</gene>
<evidence type="ECO:0000259" key="5">
    <source>
        <dbReference type="PROSITE" id="PS51721"/>
    </source>
</evidence>
<comment type="subcellular location">
    <subcellularLocation>
        <location evidence="3">Cytoplasm</location>
    </subcellularLocation>
</comment>
<dbReference type="EMBL" id="JBEWLZ010000004">
    <property type="protein sequence ID" value="MET1489854.1"/>
    <property type="molecule type" value="Genomic_DNA"/>
</dbReference>
<dbReference type="InterPro" id="IPR030378">
    <property type="entry name" value="G_CP_dom"/>
</dbReference>
<name>A0ABV2CPL1_9RHOO</name>
<dbReference type="HAMAP" id="MF_01820">
    <property type="entry name" value="GTPase_RsgA"/>
    <property type="match status" value="1"/>
</dbReference>
<dbReference type="CDD" id="cd01854">
    <property type="entry name" value="YjeQ_EngC"/>
    <property type="match status" value="1"/>
</dbReference>
<feature type="domain" description="CP-type G" evidence="5">
    <location>
        <begin position="73"/>
        <end position="230"/>
    </location>
</feature>
<organism evidence="6 7">
    <name type="scientific">Uliginosibacterium paludis</name>
    <dbReference type="NCBI Taxonomy" id="1615952"/>
    <lineage>
        <taxon>Bacteria</taxon>
        <taxon>Pseudomonadati</taxon>
        <taxon>Pseudomonadota</taxon>
        <taxon>Betaproteobacteria</taxon>
        <taxon>Rhodocyclales</taxon>
        <taxon>Zoogloeaceae</taxon>
        <taxon>Uliginosibacterium</taxon>
    </lineage>
</organism>
<keyword evidence="3" id="KW-0699">rRNA-binding</keyword>
<comment type="function">
    <text evidence="3">One of several proteins that assist in the late maturation steps of the functional core of the 30S ribosomal subunit. Helps release RbfA from mature subunits. May play a role in the assembly of ribosomal proteins into the subunit. Circularly permuted GTPase that catalyzes slow GTP hydrolysis, GTPase activity is stimulated by the 30S ribosomal subunit.</text>
</comment>
<dbReference type="Gene3D" id="3.40.50.300">
    <property type="entry name" value="P-loop containing nucleotide triphosphate hydrolases"/>
    <property type="match status" value="1"/>
</dbReference>
<feature type="binding site" evidence="3">
    <location>
        <begin position="168"/>
        <end position="176"/>
    </location>
    <ligand>
        <name>GTP</name>
        <dbReference type="ChEBI" id="CHEBI:37565"/>
    </ligand>
</feature>
<dbReference type="InterPro" id="IPR027417">
    <property type="entry name" value="P-loop_NTPase"/>
</dbReference>
<keyword evidence="3" id="KW-0690">Ribosome biogenesis</keyword>
<evidence type="ECO:0000313" key="6">
    <source>
        <dbReference type="EMBL" id="MET1489854.1"/>
    </source>
</evidence>
<feature type="binding site" evidence="3">
    <location>
        <position position="254"/>
    </location>
    <ligand>
        <name>Zn(2+)</name>
        <dbReference type="ChEBI" id="CHEBI:29105"/>
    </ligand>
</feature>
<dbReference type="RefSeq" id="WP_345923134.1">
    <property type="nucleotide sequence ID" value="NZ_JBDIVF010000001.1"/>
</dbReference>
<dbReference type="InterPro" id="IPR012340">
    <property type="entry name" value="NA-bd_OB-fold"/>
</dbReference>
<keyword evidence="3" id="KW-0963">Cytoplasm</keyword>
<evidence type="ECO:0000256" key="3">
    <source>
        <dbReference type="HAMAP-Rule" id="MF_01820"/>
    </source>
</evidence>
<keyword evidence="1 3" id="KW-0547">Nucleotide-binding</keyword>
<feature type="binding site" evidence="3">
    <location>
        <position position="261"/>
    </location>
    <ligand>
        <name>Zn(2+)</name>
        <dbReference type="ChEBI" id="CHEBI:29105"/>
    </ligand>
</feature>
<feature type="binding site" evidence="3">
    <location>
        <position position="259"/>
    </location>
    <ligand>
        <name>Zn(2+)</name>
        <dbReference type="ChEBI" id="CHEBI:29105"/>
    </ligand>
</feature>
<dbReference type="InterPro" id="IPR010914">
    <property type="entry name" value="RsgA_GTPase_dom"/>
</dbReference>
<reference evidence="6 7" key="1">
    <citation type="submission" date="2024-07" db="EMBL/GenBank/DDBJ databases">
        <title>Uliginosibacterium paludis KCTC:42655.</title>
        <authorList>
            <person name="Kim M.K."/>
        </authorList>
    </citation>
    <scope>NUCLEOTIDE SEQUENCE [LARGE SCALE GENOMIC DNA]</scope>
    <source>
        <strain evidence="6 7">KCTC 42655</strain>
    </source>
</reference>
<keyword evidence="3" id="KW-0378">Hydrolase</keyword>
<keyword evidence="2 3" id="KW-0342">GTP-binding</keyword>
<comment type="caution">
    <text evidence="6">The sequence shown here is derived from an EMBL/GenBank/DDBJ whole genome shotgun (WGS) entry which is preliminary data.</text>
</comment>
<comment type="similarity">
    <text evidence="3">Belongs to the TRAFAC class YlqF/YawG GTPase family. RsgA subfamily.</text>
</comment>
<feature type="binding site" evidence="3">
    <location>
        <position position="267"/>
    </location>
    <ligand>
        <name>Zn(2+)</name>
        <dbReference type="ChEBI" id="CHEBI:29105"/>
    </ligand>
</feature>
<keyword evidence="3" id="KW-0694">RNA-binding</keyword>
<dbReference type="PROSITE" id="PS50936">
    <property type="entry name" value="ENGC_GTPASE"/>
    <property type="match status" value="1"/>
</dbReference>
<dbReference type="NCBIfam" id="TIGR00157">
    <property type="entry name" value="ribosome small subunit-dependent GTPase A"/>
    <property type="match status" value="1"/>
</dbReference>
<dbReference type="Gene3D" id="1.10.40.50">
    <property type="entry name" value="Probable gtpase engc, domain 3"/>
    <property type="match status" value="1"/>
</dbReference>
<dbReference type="PROSITE" id="PS51721">
    <property type="entry name" value="G_CP"/>
    <property type="match status" value="1"/>
</dbReference>
<keyword evidence="3" id="KW-0862">Zinc</keyword>
<dbReference type="Gene3D" id="2.40.50.140">
    <property type="entry name" value="Nucleic acid-binding proteins"/>
    <property type="match status" value="1"/>
</dbReference>
<accession>A0ABV2CPL1</accession>
<keyword evidence="7" id="KW-1185">Reference proteome</keyword>
<dbReference type="InterPro" id="IPR004881">
    <property type="entry name" value="Ribosome_biogen_GTPase_RsgA"/>
</dbReference>
<comment type="cofactor">
    <cofactor evidence="3">
        <name>Zn(2+)</name>
        <dbReference type="ChEBI" id="CHEBI:29105"/>
    </cofactor>
    <text evidence="3">Binds 1 zinc ion per subunit.</text>
</comment>
<dbReference type="SUPFAM" id="SSF52540">
    <property type="entry name" value="P-loop containing nucleoside triphosphate hydrolases"/>
    <property type="match status" value="1"/>
</dbReference>
<evidence type="ECO:0000313" key="7">
    <source>
        <dbReference type="Proteomes" id="UP001548590"/>
    </source>
</evidence>
<keyword evidence="3" id="KW-0479">Metal-binding</keyword>
<feature type="domain" description="EngC GTPase" evidence="4">
    <location>
        <begin position="79"/>
        <end position="228"/>
    </location>
</feature>
<proteinExistence type="inferred from homology"/>
<evidence type="ECO:0000256" key="2">
    <source>
        <dbReference type="ARBA" id="ARBA00023134"/>
    </source>
</evidence>
<sequence length="303" mass="33117">MSARLIGRVVAAFGRQYAVRLDDGRELLCVPRAKKSEVACGDLVELALTSADQGVIEKIGERTSLFYRADQWKEKLIAANVTQVVVVVATEPGFSDELVTRCLVAADAQDIPALILLNKCDIPAGLDRARSQLEVFTRAGHEVLELSAKGDVGTLRARLGGHISLLVGQSGMGKSTLTNALIPEADARTREISVVLDSGKHTTTHARLYPLPAAENESGALIDSPGLQSFGLAHLGRNEIECGFPEIRDLLGSCRFRDCGHIREPDCAIRQARETGHFDERRYATLLQLLDEHEVARKHRLEH</sequence>
<dbReference type="SUPFAM" id="SSF50249">
    <property type="entry name" value="Nucleic acid-binding proteins"/>
    <property type="match status" value="1"/>
</dbReference>
<dbReference type="Pfam" id="PF03193">
    <property type="entry name" value="RsgA_GTPase"/>
    <property type="match status" value="1"/>
</dbReference>
<feature type="binding site" evidence="3">
    <location>
        <begin position="118"/>
        <end position="121"/>
    </location>
    <ligand>
        <name>GTP</name>
        <dbReference type="ChEBI" id="CHEBI:37565"/>
    </ligand>
</feature>
<dbReference type="PANTHER" id="PTHR32120">
    <property type="entry name" value="SMALL RIBOSOMAL SUBUNIT BIOGENESIS GTPASE RSGA"/>
    <property type="match status" value="1"/>
</dbReference>
<dbReference type="EC" id="3.6.1.-" evidence="3"/>
<protein>
    <recommendedName>
        <fullName evidence="3">Small ribosomal subunit biogenesis GTPase RsgA</fullName>
        <ecNumber evidence="3">3.6.1.-</ecNumber>
    </recommendedName>
</protein>
<comment type="subunit">
    <text evidence="3">Monomer. Associates with 30S ribosomal subunit, binds 16S rRNA.</text>
</comment>